<dbReference type="GO" id="GO:0043200">
    <property type="term" value="P:response to amino acid"/>
    <property type="evidence" value="ECO:0007669"/>
    <property type="project" value="TreeGrafter"/>
</dbReference>
<evidence type="ECO:0000313" key="8">
    <source>
        <dbReference type="Proteomes" id="UP001214094"/>
    </source>
</evidence>
<name>A0A9Q9DCQ2_ENSAD</name>
<dbReference type="PANTHER" id="PTHR30154:SF53">
    <property type="entry name" value="HTH-TYPE TRANSCRIPTIONAL REGULATOR LRPC"/>
    <property type="match status" value="1"/>
</dbReference>
<sequence>MDDVDRKIVEILADDARRSLTDIGAAVELSPSAVNERIRRLVANGVIRNFTVEVDHRALGLDVLAFVWVGLAPDADEEAFRSFMAGHPAVAECHHVTGAWSYCVKVRMPSLGDLEPFLAEMKQRRFLARSETVIALSTVRESLVTTVLRA</sequence>
<reference evidence="5" key="1">
    <citation type="submission" date="2022-06" db="EMBL/GenBank/DDBJ databases">
        <title>Physiological and biochemical characterization and genomic elucidation of a strain of the genus Ensifer adhaerens M8 that combines arsenic oxidation and chromium reduction.</title>
        <authorList>
            <person name="Li X."/>
            <person name="Yu c."/>
        </authorList>
    </citation>
    <scope>NUCLEOTIDE SEQUENCE</scope>
    <source>
        <strain evidence="5">M8</strain>
        <plasmid evidence="5">pA</plasmid>
    </source>
</reference>
<dbReference type="Pfam" id="PF13404">
    <property type="entry name" value="HTH_AsnC-type"/>
    <property type="match status" value="1"/>
</dbReference>
<geneLocation type="plasmid" evidence="6 8">
    <name>unnamedA</name>
</geneLocation>
<organism evidence="5 7">
    <name type="scientific">Ensifer adhaerens</name>
    <name type="common">Sinorhizobium morelense</name>
    <dbReference type="NCBI Taxonomy" id="106592"/>
    <lineage>
        <taxon>Bacteria</taxon>
        <taxon>Pseudomonadati</taxon>
        <taxon>Pseudomonadota</taxon>
        <taxon>Alphaproteobacteria</taxon>
        <taxon>Hyphomicrobiales</taxon>
        <taxon>Rhizobiaceae</taxon>
        <taxon>Sinorhizobium/Ensifer group</taxon>
        <taxon>Ensifer</taxon>
    </lineage>
</organism>
<protein>
    <submittedName>
        <fullName evidence="5">Lrp/AsnC family transcriptional regulator</fullName>
    </submittedName>
</protein>
<keyword evidence="2" id="KW-0238">DNA-binding</keyword>
<dbReference type="Proteomes" id="UP001055460">
    <property type="component" value="Plasmid pA"/>
</dbReference>
<evidence type="ECO:0000256" key="3">
    <source>
        <dbReference type="ARBA" id="ARBA00023163"/>
    </source>
</evidence>
<dbReference type="InterPro" id="IPR011991">
    <property type="entry name" value="ArsR-like_HTH"/>
</dbReference>
<dbReference type="SUPFAM" id="SSF54909">
    <property type="entry name" value="Dimeric alpha+beta barrel"/>
    <property type="match status" value="1"/>
</dbReference>
<dbReference type="InterPro" id="IPR019887">
    <property type="entry name" value="Tscrpt_reg_AsnC/Lrp_C"/>
</dbReference>
<dbReference type="GO" id="GO:0043565">
    <property type="term" value="F:sequence-specific DNA binding"/>
    <property type="evidence" value="ECO:0007669"/>
    <property type="project" value="InterPro"/>
</dbReference>
<dbReference type="CDD" id="cd00090">
    <property type="entry name" value="HTH_ARSR"/>
    <property type="match status" value="1"/>
</dbReference>
<dbReference type="PANTHER" id="PTHR30154">
    <property type="entry name" value="LEUCINE-RESPONSIVE REGULATORY PROTEIN"/>
    <property type="match status" value="1"/>
</dbReference>
<accession>A0A9Q9DCQ2</accession>
<dbReference type="EMBL" id="CP121309">
    <property type="protein sequence ID" value="WFP93845.1"/>
    <property type="molecule type" value="Genomic_DNA"/>
</dbReference>
<dbReference type="AlphaFoldDB" id="A0A9Q9DCQ2"/>
<keyword evidence="8" id="KW-1185">Reference proteome</keyword>
<dbReference type="EMBL" id="CP098808">
    <property type="protein sequence ID" value="USJ26456.1"/>
    <property type="molecule type" value="Genomic_DNA"/>
</dbReference>
<dbReference type="Pfam" id="PF01037">
    <property type="entry name" value="AsnC_trans_reg"/>
    <property type="match status" value="1"/>
</dbReference>
<reference evidence="6 8" key="2">
    <citation type="submission" date="2023-03" db="EMBL/GenBank/DDBJ databases">
        <title>Comparative genome and transcriptome analysis combination mining strategies for increasing vitamin B12 production of Ensifer adhaerens strain.</title>
        <authorList>
            <person name="Yongheng L."/>
        </authorList>
    </citation>
    <scope>NUCLEOTIDE SEQUENCE [LARGE SCALE GENOMIC DNA]</scope>
    <source>
        <strain evidence="6 8">Casida A-T305</strain>
        <plasmid evidence="6 8">unnamedA</plasmid>
    </source>
</reference>
<dbReference type="InterPro" id="IPR036390">
    <property type="entry name" value="WH_DNA-bd_sf"/>
</dbReference>
<evidence type="ECO:0000313" key="5">
    <source>
        <dbReference type="EMBL" id="USJ26456.1"/>
    </source>
</evidence>
<dbReference type="GO" id="GO:0005829">
    <property type="term" value="C:cytosol"/>
    <property type="evidence" value="ECO:0007669"/>
    <property type="project" value="TreeGrafter"/>
</dbReference>
<dbReference type="InterPro" id="IPR036388">
    <property type="entry name" value="WH-like_DNA-bd_sf"/>
</dbReference>
<keyword evidence="1" id="KW-0805">Transcription regulation</keyword>
<evidence type="ECO:0000256" key="2">
    <source>
        <dbReference type="ARBA" id="ARBA00023125"/>
    </source>
</evidence>
<keyword evidence="3" id="KW-0804">Transcription</keyword>
<dbReference type="SMART" id="SM00344">
    <property type="entry name" value="HTH_ASNC"/>
    <property type="match status" value="1"/>
</dbReference>
<dbReference type="InterPro" id="IPR011008">
    <property type="entry name" value="Dimeric_a/b-barrel"/>
</dbReference>
<dbReference type="RefSeq" id="WP_034790005.1">
    <property type="nucleotide sequence ID" value="NZ_CAXURO020000002.1"/>
</dbReference>
<dbReference type="GO" id="GO:0006355">
    <property type="term" value="P:regulation of DNA-templated transcription"/>
    <property type="evidence" value="ECO:0007669"/>
    <property type="project" value="UniProtKB-ARBA"/>
</dbReference>
<dbReference type="Gene3D" id="3.30.70.920">
    <property type="match status" value="1"/>
</dbReference>
<geneLocation type="plasmid" evidence="5 7">
    <name>pA</name>
</geneLocation>
<gene>
    <name evidence="5" type="ORF">NE863_21075</name>
    <name evidence="6" type="ORF">P4B07_21660</name>
</gene>
<evidence type="ECO:0000259" key="4">
    <source>
        <dbReference type="PROSITE" id="PS50956"/>
    </source>
</evidence>
<feature type="domain" description="HTH asnC-type" evidence="4">
    <location>
        <begin position="1"/>
        <end position="62"/>
    </location>
</feature>
<dbReference type="InterPro" id="IPR019888">
    <property type="entry name" value="Tscrpt_reg_AsnC-like"/>
</dbReference>
<keyword evidence="5" id="KW-0614">Plasmid</keyword>
<evidence type="ECO:0000313" key="6">
    <source>
        <dbReference type="EMBL" id="WFP93845.1"/>
    </source>
</evidence>
<dbReference type="InterPro" id="IPR000485">
    <property type="entry name" value="AsnC-type_HTH_dom"/>
</dbReference>
<evidence type="ECO:0000256" key="1">
    <source>
        <dbReference type="ARBA" id="ARBA00023015"/>
    </source>
</evidence>
<dbReference type="GeneID" id="29521390"/>
<dbReference type="SUPFAM" id="SSF46785">
    <property type="entry name" value="Winged helix' DNA-binding domain"/>
    <property type="match status" value="1"/>
</dbReference>
<dbReference type="PRINTS" id="PR00033">
    <property type="entry name" value="HTHASNC"/>
</dbReference>
<dbReference type="KEGG" id="eah:FA04_21375"/>
<dbReference type="PROSITE" id="PS50956">
    <property type="entry name" value="HTH_ASNC_2"/>
    <property type="match status" value="1"/>
</dbReference>
<dbReference type="Proteomes" id="UP001214094">
    <property type="component" value="Plasmid unnamedA"/>
</dbReference>
<proteinExistence type="predicted"/>
<evidence type="ECO:0000313" key="7">
    <source>
        <dbReference type="Proteomes" id="UP001055460"/>
    </source>
</evidence>
<dbReference type="Gene3D" id="1.10.10.10">
    <property type="entry name" value="Winged helix-like DNA-binding domain superfamily/Winged helix DNA-binding domain"/>
    <property type="match status" value="1"/>
</dbReference>